<evidence type="ECO:0000256" key="1">
    <source>
        <dbReference type="ARBA" id="ARBA00004429"/>
    </source>
</evidence>
<comment type="caution">
    <text evidence="11">The sequence shown here is derived from an EMBL/GenBank/DDBJ whole genome shotgun (WGS) entry which is preliminary data.</text>
</comment>
<evidence type="ECO:0000313" key="11">
    <source>
        <dbReference type="EMBL" id="RMC32971.1"/>
    </source>
</evidence>
<evidence type="ECO:0000256" key="4">
    <source>
        <dbReference type="ARBA" id="ARBA00022519"/>
    </source>
</evidence>
<comment type="function">
    <text evidence="9">Part of the tripartite ATP-independent periplasmic (TRAP) transport system.</text>
</comment>
<evidence type="ECO:0000256" key="3">
    <source>
        <dbReference type="ARBA" id="ARBA00022475"/>
    </source>
</evidence>
<dbReference type="PANTHER" id="PTHR35011:SF2">
    <property type="entry name" value="2,3-DIKETO-L-GULONATE TRAP TRANSPORTER SMALL PERMEASE PROTEIN YIAM"/>
    <property type="match status" value="1"/>
</dbReference>
<dbReference type="GO" id="GO:0005886">
    <property type="term" value="C:plasma membrane"/>
    <property type="evidence" value="ECO:0007669"/>
    <property type="project" value="UniProtKB-SubCell"/>
</dbReference>
<dbReference type="GO" id="GO:0022857">
    <property type="term" value="F:transmembrane transporter activity"/>
    <property type="evidence" value="ECO:0007669"/>
    <property type="project" value="UniProtKB-UniRule"/>
</dbReference>
<organism evidence="11 12">
    <name type="scientific">Paracoccus alkanivorans</name>
    <dbReference type="NCBI Taxonomy" id="2116655"/>
    <lineage>
        <taxon>Bacteria</taxon>
        <taxon>Pseudomonadati</taxon>
        <taxon>Pseudomonadota</taxon>
        <taxon>Alphaproteobacteria</taxon>
        <taxon>Rhodobacterales</taxon>
        <taxon>Paracoccaceae</taxon>
        <taxon>Paracoccus</taxon>
    </lineage>
</organism>
<dbReference type="InterPro" id="IPR007387">
    <property type="entry name" value="TRAP_DctQ"/>
</dbReference>
<dbReference type="Pfam" id="PF04290">
    <property type="entry name" value="DctQ"/>
    <property type="match status" value="1"/>
</dbReference>
<evidence type="ECO:0000313" key="12">
    <source>
        <dbReference type="Proteomes" id="UP000273516"/>
    </source>
</evidence>
<feature type="transmembrane region" description="Helical" evidence="9">
    <location>
        <begin position="145"/>
        <end position="167"/>
    </location>
</feature>
<keyword evidence="4 9" id="KW-0997">Cell inner membrane</keyword>
<evidence type="ECO:0000256" key="2">
    <source>
        <dbReference type="ARBA" id="ARBA00022448"/>
    </source>
</evidence>
<evidence type="ECO:0000256" key="7">
    <source>
        <dbReference type="ARBA" id="ARBA00023136"/>
    </source>
</evidence>
<feature type="transmembrane region" description="Helical" evidence="9">
    <location>
        <begin position="20"/>
        <end position="43"/>
    </location>
</feature>
<dbReference type="OrthoDB" id="4250245at2"/>
<comment type="subcellular location">
    <subcellularLocation>
        <location evidence="1 9">Cell inner membrane</location>
        <topology evidence="1 9">Multi-pass membrane protein</topology>
    </subcellularLocation>
</comment>
<dbReference type="Proteomes" id="UP000273516">
    <property type="component" value="Unassembled WGS sequence"/>
</dbReference>
<feature type="transmembrane region" description="Helical" evidence="9">
    <location>
        <begin position="104"/>
        <end position="125"/>
    </location>
</feature>
<name>A0A3M0M692_9RHOB</name>
<keyword evidence="6 9" id="KW-1133">Transmembrane helix</keyword>
<keyword evidence="7 9" id="KW-0472">Membrane</keyword>
<feature type="transmembrane region" description="Helical" evidence="9">
    <location>
        <begin position="63"/>
        <end position="83"/>
    </location>
</feature>
<dbReference type="PANTHER" id="PTHR35011">
    <property type="entry name" value="2,3-DIKETO-L-GULONATE TRAP TRANSPORTER SMALL PERMEASE PROTEIN YIAM"/>
    <property type="match status" value="1"/>
</dbReference>
<dbReference type="EMBL" id="QOKZ01000008">
    <property type="protein sequence ID" value="RMC32971.1"/>
    <property type="molecule type" value="Genomic_DNA"/>
</dbReference>
<evidence type="ECO:0000256" key="9">
    <source>
        <dbReference type="RuleBase" id="RU369079"/>
    </source>
</evidence>
<keyword evidence="3" id="KW-1003">Cell membrane</keyword>
<dbReference type="GO" id="GO:0015740">
    <property type="term" value="P:C4-dicarboxylate transport"/>
    <property type="evidence" value="ECO:0007669"/>
    <property type="project" value="TreeGrafter"/>
</dbReference>
<dbReference type="RefSeq" id="WP_122113782.1">
    <property type="nucleotide sequence ID" value="NZ_QOKZ01000008.1"/>
</dbReference>
<keyword evidence="5 9" id="KW-0812">Transmembrane</keyword>
<protein>
    <recommendedName>
        <fullName evidence="9">TRAP transporter small permease protein</fullName>
    </recommendedName>
</protein>
<reference evidence="11 12" key="1">
    <citation type="submission" date="2018-07" db="EMBL/GenBank/DDBJ databases">
        <authorList>
            <person name="Zhang Y."/>
            <person name="Wang L."/>
            <person name="Ma S."/>
        </authorList>
    </citation>
    <scope>NUCLEOTIDE SEQUENCE [LARGE SCALE GENOMIC DNA]</scope>
    <source>
        <strain evidence="11 12">4-2</strain>
    </source>
</reference>
<accession>A0A3M0M692</accession>
<evidence type="ECO:0000259" key="10">
    <source>
        <dbReference type="Pfam" id="PF04290"/>
    </source>
</evidence>
<proteinExistence type="inferred from homology"/>
<evidence type="ECO:0000256" key="5">
    <source>
        <dbReference type="ARBA" id="ARBA00022692"/>
    </source>
</evidence>
<sequence>MSGLPDDDGAERAAPLAERIATPIVSLGGAISTLLILAALGLTTYSVFMRYVIGSPPVWIDQLTGFLLVALIMFGVGEAYRHGNHIAIDLLTEDLPPRMRKLRWIWSDLCVLAFSVVLVLSTWEAVEFAMAFGSYTAGSIQIASWIPQLPLLIGGVLLGLFAVARLIGHLQKRGDQ</sequence>
<evidence type="ECO:0000256" key="8">
    <source>
        <dbReference type="ARBA" id="ARBA00038436"/>
    </source>
</evidence>
<dbReference type="AlphaFoldDB" id="A0A3M0M692"/>
<dbReference type="InterPro" id="IPR055348">
    <property type="entry name" value="DctQ"/>
</dbReference>
<gene>
    <name evidence="11" type="ORF">C9E81_18245</name>
</gene>
<evidence type="ECO:0000256" key="6">
    <source>
        <dbReference type="ARBA" id="ARBA00022989"/>
    </source>
</evidence>
<keyword evidence="12" id="KW-1185">Reference proteome</keyword>
<keyword evidence="2 9" id="KW-0813">Transport</keyword>
<comment type="similarity">
    <text evidence="8 9">Belongs to the TRAP transporter small permease family.</text>
</comment>
<comment type="subunit">
    <text evidence="9">The complex comprises the extracytoplasmic solute receptor protein and the two transmembrane proteins.</text>
</comment>
<feature type="domain" description="Tripartite ATP-independent periplasmic transporters DctQ component" evidence="10">
    <location>
        <begin position="41"/>
        <end position="171"/>
    </location>
</feature>